<evidence type="ECO:0000256" key="1">
    <source>
        <dbReference type="ARBA" id="ARBA00023125"/>
    </source>
</evidence>
<dbReference type="SMART" id="SM00862">
    <property type="entry name" value="Trans_reg_C"/>
    <property type="match status" value="1"/>
</dbReference>
<dbReference type="Gene3D" id="3.40.50.2300">
    <property type="match status" value="1"/>
</dbReference>
<evidence type="ECO:0000313" key="7">
    <source>
        <dbReference type="Proteomes" id="UP000199150"/>
    </source>
</evidence>
<dbReference type="SUPFAM" id="SSF52172">
    <property type="entry name" value="CheY-like"/>
    <property type="match status" value="1"/>
</dbReference>
<keyword evidence="7" id="KW-1185">Reference proteome</keyword>
<protein>
    <submittedName>
        <fullName evidence="6">Two-component system, OmpR family, KDP operon response regulator KdpE</fullName>
    </submittedName>
</protein>
<dbReference type="GO" id="GO:0000976">
    <property type="term" value="F:transcription cis-regulatory region binding"/>
    <property type="evidence" value="ECO:0007669"/>
    <property type="project" value="TreeGrafter"/>
</dbReference>
<dbReference type="GO" id="GO:0005829">
    <property type="term" value="C:cytosol"/>
    <property type="evidence" value="ECO:0007669"/>
    <property type="project" value="TreeGrafter"/>
</dbReference>
<feature type="DNA-binding region" description="OmpR/PhoB-type" evidence="3">
    <location>
        <begin position="127"/>
        <end position="226"/>
    </location>
</feature>
<dbReference type="GO" id="GO:0032993">
    <property type="term" value="C:protein-DNA complex"/>
    <property type="evidence" value="ECO:0007669"/>
    <property type="project" value="TreeGrafter"/>
</dbReference>
<dbReference type="InterPro" id="IPR039420">
    <property type="entry name" value="WalR-like"/>
</dbReference>
<evidence type="ECO:0000259" key="4">
    <source>
        <dbReference type="PROSITE" id="PS50110"/>
    </source>
</evidence>
<dbReference type="PANTHER" id="PTHR48111">
    <property type="entry name" value="REGULATOR OF RPOS"/>
    <property type="match status" value="1"/>
</dbReference>
<evidence type="ECO:0000259" key="5">
    <source>
        <dbReference type="PROSITE" id="PS51755"/>
    </source>
</evidence>
<dbReference type="OrthoDB" id="9802426at2"/>
<dbReference type="InterPro" id="IPR001867">
    <property type="entry name" value="OmpR/PhoB-type_DNA-bd"/>
</dbReference>
<organism evidence="6 7">
    <name type="scientific">Asticcacaulis taihuensis</name>
    <dbReference type="NCBI Taxonomy" id="260084"/>
    <lineage>
        <taxon>Bacteria</taxon>
        <taxon>Pseudomonadati</taxon>
        <taxon>Pseudomonadota</taxon>
        <taxon>Alphaproteobacteria</taxon>
        <taxon>Caulobacterales</taxon>
        <taxon>Caulobacteraceae</taxon>
        <taxon>Asticcacaulis</taxon>
    </lineage>
</organism>
<name>A0A1G4RTE6_9CAUL</name>
<evidence type="ECO:0000256" key="3">
    <source>
        <dbReference type="PROSITE-ProRule" id="PRU01091"/>
    </source>
</evidence>
<dbReference type="RefSeq" id="WP_090647463.1">
    <property type="nucleotide sequence ID" value="NZ_CBCRYE010000001.1"/>
</dbReference>
<reference evidence="7" key="1">
    <citation type="submission" date="2016-10" db="EMBL/GenBank/DDBJ databases">
        <authorList>
            <person name="Varghese N."/>
            <person name="Submissions S."/>
        </authorList>
    </citation>
    <scope>NUCLEOTIDE SEQUENCE [LARGE SCALE GENOMIC DNA]</scope>
    <source>
        <strain evidence="7">CGMCC 1.3431</strain>
    </source>
</reference>
<dbReference type="SMART" id="SM00448">
    <property type="entry name" value="REC"/>
    <property type="match status" value="1"/>
</dbReference>
<dbReference type="Gene3D" id="6.10.250.690">
    <property type="match status" value="1"/>
</dbReference>
<dbReference type="Pfam" id="PF00072">
    <property type="entry name" value="Response_reg"/>
    <property type="match status" value="1"/>
</dbReference>
<dbReference type="InterPro" id="IPR011006">
    <property type="entry name" value="CheY-like_superfamily"/>
</dbReference>
<dbReference type="GO" id="GO:0000156">
    <property type="term" value="F:phosphorelay response regulator activity"/>
    <property type="evidence" value="ECO:0007669"/>
    <property type="project" value="TreeGrafter"/>
</dbReference>
<accession>A0A1G4RTE6</accession>
<dbReference type="GO" id="GO:0006355">
    <property type="term" value="P:regulation of DNA-templated transcription"/>
    <property type="evidence" value="ECO:0007669"/>
    <property type="project" value="InterPro"/>
</dbReference>
<dbReference type="Proteomes" id="UP000199150">
    <property type="component" value="Unassembled WGS sequence"/>
</dbReference>
<feature type="modified residue" description="4-aspartylphosphate" evidence="2">
    <location>
        <position position="55"/>
    </location>
</feature>
<gene>
    <name evidence="6" type="ORF">SAMN02927928_2103</name>
</gene>
<dbReference type="PROSITE" id="PS51755">
    <property type="entry name" value="OMPR_PHOB"/>
    <property type="match status" value="1"/>
</dbReference>
<dbReference type="Pfam" id="PF00486">
    <property type="entry name" value="Trans_reg_C"/>
    <property type="match status" value="1"/>
</dbReference>
<keyword evidence="1 3" id="KW-0238">DNA-binding</keyword>
<evidence type="ECO:0000256" key="2">
    <source>
        <dbReference type="PROSITE-ProRule" id="PRU00169"/>
    </source>
</evidence>
<dbReference type="InterPro" id="IPR036388">
    <property type="entry name" value="WH-like_DNA-bd_sf"/>
</dbReference>
<sequence>MSAAAKILIVEDEESLSHMLNCTLVQAGYDVTSARTGIDAMQHMIREEFSVVLLDLGLPDMDGKDVITEARAISRAPFLVISARGSETEKIAALDMGANDYVAKPFDMGELLARIRVALRPACPRPQEAAGAAGLVIDFATRRAIIGNESVSLSKKEIQLLQMLADAKGGIVSHDQIIAEIWGRGTEADYMNVRVLAWQVRRKIEPDASAPRFLIAEAREGYRLKLD</sequence>
<dbReference type="PROSITE" id="PS50110">
    <property type="entry name" value="RESPONSE_REGULATORY"/>
    <property type="match status" value="1"/>
</dbReference>
<dbReference type="Gene3D" id="1.10.10.10">
    <property type="entry name" value="Winged helix-like DNA-binding domain superfamily/Winged helix DNA-binding domain"/>
    <property type="match status" value="1"/>
</dbReference>
<feature type="domain" description="OmpR/PhoB-type" evidence="5">
    <location>
        <begin position="127"/>
        <end position="226"/>
    </location>
</feature>
<dbReference type="CDD" id="cd00383">
    <property type="entry name" value="trans_reg_C"/>
    <property type="match status" value="1"/>
</dbReference>
<feature type="domain" description="Response regulatory" evidence="4">
    <location>
        <begin position="6"/>
        <end position="119"/>
    </location>
</feature>
<dbReference type="InterPro" id="IPR001789">
    <property type="entry name" value="Sig_transdc_resp-reg_receiver"/>
</dbReference>
<dbReference type="PANTHER" id="PTHR48111:SF50">
    <property type="entry name" value="KDP OPERON TRANSCRIPTIONAL REGULATORY PROTEIN KDPE"/>
    <property type="match status" value="1"/>
</dbReference>
<keyword evidence="2" id="KW-0597">Phosphoprotein</keyword>
<proteinExistence type="predicted"/>
<evidence type="ECO:0000313" key="6">
    <source>
        <dbReference type="EMBL" id="SCW59971.1"/>
    </source>
</evidence>
<dbReference type="EMBL" id="FMTS01000003">
    <property type="protein sequence ID" value="SCW59971.1"/>
    <property type="molecule type" value="Genomic_DNA"/>
</dbReference>
<dbReference type="STRING" id="260084.SAMN02927928_2103"/>
<dbReference type="AlphaFoldDB" id="A0A1G4RTE6"/>